<dbReference type="Pfam" id="PF00005">
    <property type="entry name" value="ABC_tran"/>
    <property type="match status" value="1"/>
</dbReference>
<dbReference type="PROSITE" id="PS00211">
    <property type="entry name" value="ABC_TRANSPORTER_1"/>
    <property type="match status" value="1"/>
</dbReference>
<evidence type="ECO:0000256" key="7">
    <source>
        <dbReference type="RuleBase" id="RU364083"/>
    </source>
</evidence>
<keyword evidence="1 7" id="KW-0813">Transport</keyword>
<dbReference type="SUPFAM" id="SSF52540">
    <property type="entry name" value="P-loop containing nucleoside triphosphate hydrolases"/>
    <property type="match status" value="1"/>
</dbReference>
<keyword evidence="6 7" id="KW-0472">Membrane</keyword>
<organism evidence="9 10">
    <name type="scientific">Anaerococcus octavius</name>
    <dbReference type="NCBI Taxonomy" id="54007"/>
    <lineage>
        <taxon>Bacteria</taxon>
        <taxon>Bacillati</taxon>
        <taxon>Bacillota</taxon>
        <taxon>Tissierellia</taxon>
        <taxon>Tissierellales</taxon>
        <taxon>Peptoniphilaceae</taxon>
        <taxon>Anaerococcus</taxon>
    </lineage>
</organism>
<dbReference type="InterPro" id="IPR005893">
    <property type="entry name" value="PotA-like"/>
</dbReference>
<dbReference type="PANTHER" id="PTHR42781">
    <property type="entry name" value="SPERMIDINE/PUTRESCINE IMPORT ATP-BINDING PROTEIN POTA"/>
    <property type="match status" value="1"/>
</dbReference>
<dbReference type="SUPFAM" id="SSF50331">
    <property type="entry name" value="MOP-like"/>
    <property type="match status" value="1"/>
</dbReference>
<dbReference type="GO" id="GO:0005524">
    <property type="term" value="F:ATP binding"/>
    <property type="evidence" value="ECO:0007669"/>
    <property type="project" value="UniProtKB-KW"/>
</dbReference>
<dbReference type="InterPro" id="IPR017871">
    <property type="entry name" value="ABC_transporter-like_CS"/>
</dbReference>
<evidence type="ECO:0000256" key="4">
    <source>
        <dbReference type="ARBA" id="ARBA00022840"/>
    </source>
</evidence>
<evidence type="ECO:0000256" key="3">
    <source>
        <dbReference type="ARBA" id="ARBA00022741"/>
    </source>
</evidence>
<dbReference type="Proteomes" id="UP000234335">
    <property type="component" value="Unassembled WGS sequence"/>
</dbReference>
<comment type="caution">
    <text evidence="9">The sequence shown here is derived from an EMBL/GenBank/DDBJ whole genome shotgun (WGS) entry which is preliminary data.</text>
</comment>
<comment type="function">
    <text evidence="7">Part of the ABC transporter complex PotABCD involved in spermidine/putrescine import. Responsible for energy coupling to the transport system.</text>
</comment>
<evidence type="ECO:0000259" key="8">
    <source>
        <dbReference type="PROSITE" id="PS50893"/>
    </source>
</evidence>
<dbReference type="InterPro" id="IPR027417">
    <property type="entry name" value="P-loop_NTPase"/>
</dbReference>
<dbReference type="EMBL" id="PKGS01000001">
    <property type="protein sequence ID" value="PKZ17214.1"/>
    <property type="molecule type" value="Genomic_DNA"/>
</dbReference>
<proteinExistence type="inferred from homology"/>
<dbReference type="Gene3D" id="3.40.50.300">
    <property type="entry name" value="P-loop containing nucleotide triphosphate hydrolases"/>
    <property type="match status" value="1"/>
</dbReference>
<keyword evidence="3 7" id="KW-0547">Nucleotide-binding</keyword>
<name>A0A2I1MAP8_9FIRM</name>
<dbReference type="EC" id="7.6.2.11" evidence="7"/>
<evidence type="ECO:0000256" key="6">
    <source>
        <dbReference type="ARBA" id="ARBA00023136"/>
    </source>
</evidence>
<dbReference type="Pfam" id="PF08402">
    <property type="entry name" value="TOBE_2"/>
    <property type="match status" value="1"/>
</dbReference>
<dbReference type="GO" id="GO:0016887">
    <property type="term" value="F:ATP hydrolysis activity"/>
    <property type="evidence" value="ECO:0007669"/>
    <property type="project" value="InterPro"/>
</dbReference>
<dbReference type="RefSeq" id="WP_101539383.1">
    <property type="nucleotide sequence ID" value="NZ_PKGS01000001.1"/>
</dbReference>
<dbReference type="InterPro" id="IPR003439">
    <property type="entry name" value="ABC_transporter-like_ATP-bd"/>
</dbReference>
<dbReference type="FunFam" id="3.40.50.300:FF:000133">
    <property type="entry name" value="Spermidine/putrescine import ATP-binding protein PotA"/>
    <property type="match status" value="1"/>
</dbReference>
<dbReference type="InterPro" id="IPR008995">
    <property type="entry name" value="Mo/tungstate-bd_C_term_dom"/>
</dbReference>
<accession>A0A2I1MAP8</accession>
<evidence type="ECO:0000256" key="2">
    <source>
        <dbReference type="ARBA" id="ARBA00022475"/>
    </source>
</evidence>
<dbReference type="Gene3D" id="2.40.50.100">
    <property type="match status" value="1"/>
</dbReference>
<evidence type="ECO:0000256" key="1">
    <source>
        <dbReference type="ARBA" id="ARBA00022448"/>
    </source>
</evidence>
<dbReference type="AlphaFoldDB" id="A0A2I1MAP8"/>
<dbReference type="InterPro" id="IPR003593">
    <property type="entry name" value="AAA+_ATPase"/>
</dbReference>
<dbReference type="GO" id="GO:0015417">
    <property type="term" value="F:ABC-type polyamine transporter activity"/>
    <property type="evidence" value="ECO:0007669"/>
    <property type="project" value="UniProtKB-EC"/>
</dbReference>
<keyword evidence="10" id="KW-1185">Reference proteome</keyword>
<dbReference type="InterPro" id="IPR013611">
    <property type="entry name" value="Transp-assoc_OB_typ2"/>
</dbReference>
<keyword evidence="4 7" id="KW-0067">ATP-binding</keyword>
<sequence>MSEVLQLKNINKFYEEKQILNSIDLKVERGEFLTLIGPSGCGKTTTLRIIGGFEKPDSGEVIFEGKEISNLPPNERNINTVFQNYALFPHLNVFDNVAFGLRIKKIKESEIKKKVENALDLVDLAKYSNRDISRLSGGQKQRVAIARALVNEPEIILFDEPLGALDLKLRKRMQIELKNIQQEVGITFIYVTHDQEEALSMSDKIAVMNKGIIEQFGSPQRIYEEPVNAFVANFLGDSNIFRGKMVDKSKVNFLNHDYPCVDKVEPGKDVSVMLRPEYLYLSENANLKGKVERSMFKGTYYDIRVCGDDFCINVHHPENIELGTNVCVAIDADAIHVMEERTGFGELVEPGGNVR</sequence>
<dbReference type="NCBIfam" id="TIGR01187">
    <property type="entry name" value="potA"/>
    <property type="match status" value="1"/>
</dbReference>
<evidence type="ECO:0000313" key="10">
    <source>
        <dbReference type="Proteomes" id="UP000234335"/>
    </source>
</evidence>
<comment type="similarity">
    <text evidence="7">Belongs to the ABC transporter superfamily. Spermidine/putrescine importer (TC 3.A.1.11.1) family.</text>
</comment>
<evidence type="ECO:0000256" key="5">
    <source>
        <dbReference type="ARBA" id="ARBA00022967"/>
    </source>
</evidence>
<protein>
    <recommendedName>
        <fullName evidence="7">Spermidine/putrescine import ATP-binding protein PotA</fullName>
        <ecNumber evidence="7">7.6.2.11</ecNumber>
    </recommendedName>
</protein>
<feature type="domain" description="ABC transporter" evidence="8">
    <location>
        <begin position="5"/>
        <end position="235"/>
    </location>
</feature>
<dbReference type="InterPro" id="IPR050093">
    <property type="entry name" value="ABC_SmlMolc_Importer"/>
</dbReference>
<dbReference type="GO" id="GO:0043190">
    <property type="term" value="C:ATP-binding cassette (ABC) transporter complex"/>
    <property type="evidence" value="ECO:0007669"/>
    <property type="project" value="InterPro"/>
</dbReference>
<dbReference type="PROSITE" id="PS50893">
    <property type="entry name" value="ABC_TRANSPORTER_2"/>
    <property type="match status" value="1"/>
</dbReference>
<dbReference type="PANTHER" id="PTHR42781:SF4">
    <property type="entry name" value="SPERMIDINE_PUTRESCINE IMPORT ATP-BINDING PROTEIN POTA"/>
    <property type="match status" value="1"/>
</dbReference>
<gene>
    <name evidence="7" type="primary">potA</name>
    <name evidence="9" type="ORF">CYJ34_00465</name>
</gene>
<keyword evidence="2 7" id="KW-1003">Cell membrane</keyword>
<comment type="subunit">
    <text evidence="7">The complex is composed of two ATP-binding proteins (PotA), two transmembrane proteins (PotB and PotC) and a solute-binding protein (PotD).</text>
</comment>
<reference evidence="9 10" key="1">
    <citation type="submission" date="2017-12" db="EMBL/GenBank/DDBJ databases">
        <title>Phylogenetic diversity of female urinary microbiome.</title>
        <authorList>
            <person name="Thomas-White K."/>
            <person name="Wolfe A.J."/>
        </authorList>
    </citation>
    <scope>NUCLEOTIDE SEQUENCE [LARGE SCALE GENOMIC DNA]</scope>
    <source>
        <strain evidence="9 10">UMB0119</strain>
    </source>
</reference>
<evidence type="ECO:0000313" key="9">
    <source>
        <dbReference type="EMBL" id="PKZ17214.1"/>
    </source>
</evidence>
<keyword evidence="5 7" id="KW-1278">Translocase</keyword>
<comment type="catalytic activity">
    <reaction evidence="7">
        <text>ATP + H2O + polyamine-[polyamine-binding protein]Side 1 = ADP + phosphate + polyamineSide 2 + [polyamine-binding protein]Side 1.</text>
        <dbReference type="EC" id="7.6.2.11"/>
    </reaction>
</comment>
<dbReference type="SMART" id="SM00382">
    <property type="entry name" value="AAA"/>
    <property type="match status" value="1"/>
</dbReference>